<evidence type="ECO:0000313" key="3">
    <source>
        <dbReference type="Proteomes" id="UP000193560"/>
    </source>
</evidence>
<feature type="compositionally biased region" description="Low complexity" evidence="1">
    <location>
        <begin position="180"/>
        <end position="200"/>
    </location>
</feature>
<evidence type="ECO:0000313" key="2">
    <source>
        <dbReference type="EMBL" id="ORZ06247.1"/>
    </source>
</evidence>
<dbReference type="EMBL" id="MCGE01000040">
    <property type="protein sequence ID" value="ORZ06247.1"/>
    <property type="molecule type" value="Genomic_DNA"/>
</dbReference>
<dbReference type="AlphaFoldDB" id="A0A1X2HZS2"/>
<comment type="caution">
    <text evidence="2">The sequence shown here is derived from an EMBL/GenBank/DDBJ whole genome shotgun (WGS) entry which is preliminary data.</text>
</comment>
<gene>
    <name evidence="2" type="ORF">BCR42DRAFT_427359</name>
</gene>
<dbReference type="Proteomes" id="UP000193560">
    <property type="component" value="Unassembled WGS sequence"/>
</dbReference>
<proteinExistence type="predicted"/>
<feature type="compositionally biased region" description="Polar residues" evidence="1">
    <location>
        <begin position="414"/>
        <end position="430"/>
    </location>
</feature>
<feature type="compositionally biased region" description="Low complexity" evidence="1">
    <location>
        <begin position="386"/>
        <end position="401"/>
    </location>
</feature>
<feature type="compositionally biased region" description="Low complexity" evidence="1">
    <location>
        <begin position="346"/>
        <end position="379"/>
    </location>
</feature>
<feature type="region of interest" description="Disordered" evidence="1">
    <location>
        <begin position="1"/>
        <end position="50"/>
    </location>
</feature>
<protein>
    <submittedName>
        <fullName evidence="2">Uncharacterized protein</fullName>
    </submittedName>
</protein>
<feature type="region of interest" description="Disordered" evidence="1">
    <location>
        <begin position="151"/>
        <end position="208"/>
    </location>
</feature>
<dbReference type="OrthoDB" id="2401996at2759"/>
<accession>A0A1X2HZS2</accession>
<feature type="region of interest" description="Disordered" evidence="1">
    <location>
        <begin position="328"/>
        <end position="527"/>
    </location>
</feature>
<feature type="compositionally biased region" description="Polar residues" evidence="1">
    <location>
        <begin position="151"/>
        <end position="165"/>
    </location>
</feature>
<keyword evidence="3" id="KW-1185">Reference proteome</keyword>
<organism evidence="2 3">
    <name type="scientific">Absidia repens</name>
    <dbReference type="NCBI Taxonomy" id="90262"/>
    <lineage>
        <taxon>Eukaryota</taxon>
        <taxon>Fungi</taxon>
        <taxon>Fungi incertae sedis</taxon>
        <taxon>Mucoromycota</taxon>
        <taxon>Mucoromycotina</taxon>
        <taxon>Mucoromycetes</taxon>
        <taxon>Mucorales</taxon>
        <taxon>Cunninghamellaceae</taxon>
        <taxon>Absidia</taxon>
    </lineage>
</organism>
<name>A0A1X2HZS2_9FUNG</name>
<reference evidence="2 3" key="1">
    <citation type="submission" date="2016-07" db="EMBL/GenBank/DDBJ databases">
        <title>Pervasive Adenine N6-methylation of Active Genes in Fungi.</title>
        <authorList>
            <consortium name="DOE Joint Genome Institute"/>
            <person name="Mondo S.J."/>
            <person name="Dannebaum R.O."/>
            <person name="Kuo R.C."/>
            <person name="Labutti K."/>
            <person name="Haridas S."/>
            <person name="Kuo A."/>
            <person name="Salamov A."/>
            <person name="Ahrendt S.R."/>
            <person name="Lipzen A."/>
            <person name="Sullivan W."/>
            <person name="Andreopoulos W.B."/>
            <person name="Clum A."/>
            <person name="Lindquist E."/>
            <person name="Daum C."/>
            <person name="Ramamoorthy G.K."/>
            <person name="Gryganskyi A."/>
            <person name="Culley D."/>
            <person name="Magnuson J.K."/>
            <person name="James T.Y."/>
            <person name="O'Malley M.A."/>
            <person name="Stajich J.E."/>
            <person name="Spatafora J.W."/>
            <person name="Visel A."/>
            <person name="Grigoriev I.V."/>
        </authorList>
    </citation>
    <scope>NUCLEOTIDE SEQUENCE [LARGE SCALE GENOMIC DNA]</scope>
    <source>
        <strain evidence="2 3">NRRL 1336</strain>
    </source>
</reference>
<feature type="compositionally biased region" description="Polar residues" evidence="1">
    <location>
        <begin position="1"/>
        <end position="10"/>
    </location>
</feature>
<feature type="compositionally biased region" description="Low complexity" evidence="1">
    <location>
        <begin position="25"/>
        <end position="47"/>
    </location>
</feature>
<dbReference type="STRING" id="90262.A0A1X2HZS2"/>
<evidence type="ECO:0000256" key="1">
    <source>
        <dbReference type="SAM" id="MobiDB-lite"/>
    </source>
</evidence>
<sequence length="527" mass="57757">MTLSMATSLNDDPITRHHSNTNTKQQQQETQQQSSDYATKTTTTNATNKEETDAAVSQLLARLDEGTQTIANLRSILTLKTAELSELMSQLEMTHQAISHVESTTGHIETMLKDLGLTHNQNTTPNIDTTKDLLISAEASLDSAIQSALHLSSAGQQKQKRPLSTSSSNGGGNYNTIRTQPSQQLQHQQQQQQQQQQPHPRFVSRIRYKPDTKHLLRQLTDRLRDLELDAGKFFETIGSTTDVPALQKAYVDLDLAETIALSAKSNLKRRKILLTSSRRRQGLDQVTLLGDKIREGVDMWKTYTRNAPMKVNGEDILVILKLQDQLLDKQGPSTPTRMSMDMKRANSPTQSNSSSSSSSRPWRQTMSPSTSGTTTTVPTARKHRSASISSVSSIPMPAAQALPPPPPLPANMMKKSSSPAYRHSTNATSSYHHHRTPQIKANVGVSRVRTSSLTHKNKDIATTSPPITPANATANATATSTSTSTSDLPPPPVKSNLKLPTQRGPGSTLRIRSMLARRNPTPLTTPP</sequence>
<feature type="compositionally biased region" description="Low complexity" evidence="1">
    <location>
        <begin position="460"/>
        <end position="487"/>
    </location>
</feature>